<evidence type="ECO:0000313" key="3">
    <source>
        <dbReference type="EMBL" id="CAF0928468.1"/>
    </source>
</evidence>
<dbReference type="GO" id="GO:0016787">
    <property type="term" value="F:hydrolase activity"/>
    <property type="evidence" value="ECO:0007669"/>
    <property type="project" value="InterPro"/>
</dbReference>
<dbReference type="CDD" id="cd07379">
    <property type="entry name" value="MPP_239FB"/>
    <property type="match status" value="1"/>
</dbReference>
<reference evidence="3" key="1">
    <citation type="submission" date="2021-02" db="EMBL/GenBank/DDBJ databases">
        <authorList>
            <person name="Nowell W R."/>
        </authorList>
    </citation>
    <scope>NUCLEOTIDE SEQUENCE</scope>
</reference>
<organism evidence="3 4">
    <name type="scientific">Adineta steineri</name>
    <dbReference type="NCBI Taxonomy" id="433720"/>
    <lineage>
        <taxon>Eukaryota</taxon>
        <taxon>Metazoa</taxon>
        <taxon>Spiralia</taxon>
        <taxon>Gnathifera</taxon>
        <taxon>Rotifera</taxon>
        <taxon>Eurotatoria</taxon>
        <taxon>Bdelloidea</taxon>
        <taxon>Adinetida</taxon>
        <taxon>Adinetidae</taxon>
        <taxon>Adineta</taxon>
    </lineage>
</organism>
<evidence type="ECO:0000313" key="4">
    <source>
        <dbReference type="Proteomes" id="UP000663845"/>
    </source>
</evidence>
<evidence type="ECO:0000259" key="2">
    <source>
        <dbReference type="Pfam" id="PF00149"/>
    </source>
</evidence>
<dbReference type="Proteomes" id="UP000663845">
    <property type="component" value="Unassembled WGS sequence"/>
</dbReference>
<dbReference type="InterPro" id="IPR004843">
    <property type="entry name" value="Calcineurin-like_PHP"/>
</dbReference>
<evidence type="ECO:0000256" key="1">
    <source>
        <dbReference type="ARBA" id="ARBA00007993"/>
    </source>
</evidence>
<dbReference type="PANTHER" id="PTHR12905">
    <property type="entry name" value="METALLOPHOSPHOESTERASE"/>
    <property type="match status" value="1"/>
</dbReference>
<dbReference type="SUPFAM" id="SSF56300">
    <property type="entry name" value="Metallo-dependent phosphatases"/>
    <property type="match status" value="2"/>
</dbReference>
<dbReference type="EMBL" id="CAJNOG010000092">
    <property type="protein sequence ID" value="CAF0928468.1"/>
    <property type="molecule type" value="Genomic_DNA"/>
</dbReference>
<comment type="caution">
    <text evidence="3">The sequence shown here is derived from an EMBL/GenBank/DDBJ whole genome shotgun (WGS) entry which is preliminary data.</text>
</comment>
<sequence length="330" mass="37834">MASSKIIDILKPKDYDTNPEKYKKVSIVVVSDTHKNHEKLSIPDGDIFLHCGDFTNRHDWLNLSPDQIPQSVIDFNQWLGKLSHQHKLVICGNHELGFGKLFHEEIQSKYLTNCKYLKDEVIQIEDISIYGCPWPFTEHYRTKWPSIPSHIDILMTHVPPQFILDLAYQPKALSSTEPCSMCNNTVHGCYGHWGSASLIKEIRQRIQPRVHCFGHVHDDPGHKYDQDDTGTLFINAATDLTYQPKALSSTEPCSMCNNTVHGCYGHWGSASLIKEIRQRIQPRVHCFGHVHDDPGHKYDQDDTGTLFINAATDLSNRPFKFNFYVDLNKH</sequence>
<accession>A0A814BM29</accession>
<gene>
    <name evidence="3" type="ORF">JYZ213_LOCUS12027</name>
</gene>
<dbReference type="AlphaFoldDB" id="A0A814BM29"/>
<name>A0A814BM29_9BILA</name>
<dbReference type="Pfam" id="PF00149">
    <property type="entry name" value="Metallophos"/>
    <property type="match status" value="1"/>
</dbReference>
<dbReference type="InterPro" id="IPR029052">
    <property type="entry name" value="Metallo-depent_PP-like"/>
</dbReference>
<dbReference type="PANTHER" id="PTHR12905:SF0">
    <property type="entry name" value="CALCINEURIN-LIKE PHOSPHOESTERASE DOMAIN-CONTAINING PROTEIN"/>
    <property type="match status" value="1"/>
</dbReference>
<dbReference type="InterPro" id="IPR051693">
    <property type="entry name" value="UPF0046_metallophosphoest"/>
</dbReference>
<protein>
    <recommendedName>
        <fullName evidence="2">Calcineurin-like phosphoesterase domain-containing protein</fullName>
    </recommendedName>
</protein>
<feature type="domain" description="Calcineurin-like phosphoesterase" evidence="2">
    <location>
        <begin position="27"/>
        <end position="218"/>
    </location>
</feature>
<proteinExistence type="inferred from homology"/>
<dbReference type="Gene3D" id="3.60.21.10">
    <property type="match status" value="1"/>
</dbReference>
<comment type="similarity">
    <text evidence="1">Belongs to the UPF0046 family.</text>
</comment>